<dbReference type="EMBL" id="WHZW01000007">
    <property type="protein sequence ID" value="NEG89168.1"/>
    <property type="molecule type" value="Genomic_DNA"/>
</dbReference>
<reference evidence="1 2" key="1">
    <citation type="submission" date="2019-10" db="EMBL/GenBank/DDBJ databases">
        <title>Bifidobacterium from non-human primates.</title>
        <authorList>
            <person name="Modesto M."/>
        </authorList>
    </citation>
    <scope>NUCLEOTIDE SEQUENCE [LARGE SCALE GENOMIC DNA]</scope>
    <source>
        <strain evidence="1 2">TRE17</strain>
    </source>
</reference>
<proteinExistence type="predicted"/>
<organism evidence="1 2">
    <name type="scientific">Bifidobacterium aerophilum</name>
    <dbReference type="NCBI Taxonomy" id="1798155"/>
    <lineage>
        <taxon>Bacteria</taxon>
        <taxon>Bacillati</taxon>
        <taxon>Actinomycetota</taxon>
        <taxon>Actinomycetes</taxon>
        <taxon>Bifidobacteriales</taxon>
        <taxon>Bifidobacteriaceae</taxon>
        <taxon>Bifidobacterium</taxon>
    </lineage>
</organism>
<sequence>MTEHTPPQQRFDANLRSLKAGYAPLTQLALRKATVIHDTGGHGTRSTAPVPMNLGAWQFQQDIDKLVRTMTKAARLHPHHAMDTTDLLTGIIHNQTHLTNRHDFPALAELVDQAAVRLDRMLNPPPGTKMIGWCPQCGYELRCDPLELASGYKACDQCHTTHKIKDIHRTSMAMIAIGGARGTAASISRLLTPWGINIKANTISHWGSRNVINPVSTDETGSPIYLVWDVWQASNRTGRGRKTQP</sequence>
<evidence type="ECO:0000313" key="2">
    <source>
        <dbReference type="Proteomes" id="UP000469194"/>
    </source>
</evidence>
<dbReference type="AlphaFoldDB" id="A0A6N9Z3K4"/>
<accession>A0A6N9Z3K4</accession>
<name>A0A6N9Z3K4_9BIFI</name>
<protein>
    <recommendedName>
        <fullName evidence="3">PhnA protein</fullName>
    </recommendedName>
</protein>
<dbReference type="Proteomes" id="UP000469194">
    <property type="component" value="Unassembled WGS sequence"/>
</dbReference>
<keyword evidence="2" id="KW-1185">Reference proteome</keyword>
<comment type="caution">
    <text evidence="1">The sequence shown here is derived from an EMBL/GenBank/DDBJ whole genome shotgun (WGS) entry which is preliminary data.</text>
</comment>
<dbReference type="RefSeq" id="WP_163230176.1">
    <property type="nucleotide sequence ID" value="NZ_WHZW01000007.1"/>
</dbReference>
<gene>
    <name evidence="1" type="ORF">GFD25_03955</name>
</gene>
<evidence type="ECO:0000313" key="1">
    <source>
        <dbReference type="EMBL" id="NEG89168.1"/>
    </source>
</evidence>
<evidence type="ECO:0008006" key="3">
    <source>
        <dbReference type="Google" id="ProtNLM"/>
    </source>
</evidence>